<dbReference type="PANTHER" id="PTHR42913:SF9">
    <property type="entry name" value="SLR1591 PROTEIN"/>
    <property type="match status" value="1"/>
</dbReference>
<evidence type="ECO:0000256" key="5">
    <source>
        <dbReference type="ARBA" id="ARBA00023002"/>
    </source>
</evidence>
<evidence type="ECO:0000256" key="2">
    <source>
        <dbReference type="ARBA" id="ARBA00005272"/>
    </source>
</evidence>
<dbReference type="Proteomes" id="UP001595733">
    <property type="component" value="Unassembled WGS sequence"/>
</dbReference>
<name>A0ABV8UXC3_9BACL</name>
<evidence type="ECO:0000259" key="6">
    <source>
        <dbReference type="Pfam" id="PF07992"/>
    </source>
</evidence>
<reference evidence="8" key="1">
    <citation type="journal article" date="2019" name="Int. J. Syst. Evol. Microbiol.">
        <title>The Global Catalogue of Microorganisms (GCM) 10K type strain sequencing project: providing services to taxonomists for standard genome sequencing and annotation.</title>
        <authorList>
            <consortium name="The Broad Institute Genomics Platform"/>
            <consortium name="The Broad Institute Genome Sequencing Center for Infectious Disease"/>
            <person name="Wu L."/>
            <person name="Ma J."/>
        </authorList>
    </citation>
    <scope>NUCLEOTIDE SEQUENCE [LARGE SCALE GENOMIC DNA]</scope>
    <source>
        <strain evidence="8">CCUG 50353</strain>
    </source>
</reference>
<dbReference type="InterPro" id="IPR036188">
    <property type="entry name" value="FAD/NAD-bd_sf"/>
</dbReference>
<dbReference type="Pfam" id="PF07992">
    <property type="entry name" value="Pyr_redox_2"/>
    <property type="match status" value="1"/>
</dbReference>
<keyword evidence="3" id="KW-0285">Flavoprotein</keyword>
<dbReference type="EMBL" id="JBHSEF010000022">
    <property type="protein sequence ID" value="MFC4355090.1"/>
    <property type="molecule type" value="Genomic_DNA"/>
</dbReference>
<evidence type="ECO:0000256" key="1">
    <source>
        <dbReference type="ARBA" id="ARBA00001974"/>
    </source>
</evidence>
<keyword evidence="4" id="KW-0274">FAD</keyword>
<comment type="similarity">
    <text evidence="2">Belongs to the NADH dehydrogenase family.</text>
</comment>
<evidence type="ECO:0000256" key="3">
    <source>
        <dbReference type="ARBA" id="ARBA00022630"/>
    </source>
</evidence>
<evidence type="ECO:0000256" key="4">
    <source>
        <dbReference type="ARBA" id="ARBA00022827"/>
    </source>
</evidence>
<dbReference type="SUPFAM" id="SSF51905">
    <property type="entry name" value="FAD/NAD(P)-binding domain"/>
    <property type="match status" value="2"/>
</dbReference>
<dbReference type="PANTHER" id="PTHR42913">
    <property type="entry name" value="APOPTOSIS-INDUCING FACTOR 1"/>
    <property type="match status" value="1"/>
</dbReference>
<accession>A0ABV8UXC3</accession>
<keyword evidence="8" id="KW-1185">Reference proteome</keyword>
<organism evidence="7 8">
    <name type="scientific">Chryseomicrobium palamuruense</name>
    <dbReference type="NCBI Taxonomy" id="682973"/>
    <lineage>
        <taxon>Bacteria</taxon>
        <taxon>Bacillati</taxon>
        <taxon>Bacillota</taxon>
        <taxon>Bacilli</taxon>
        <taxon>Bacillales</taxon>
        <taxon>Caryophanaceae</taxon>
        <taxon>Chryseomicrobium</taxon>
    </lineage>
</organism>
<protein>
    <submittedName>
        <fullName evidence="7">FAD-dependent oxidoreductase</fullName>
    </submittedName>
</protein>
<comment type="cofactor">
    <cofactor evidence="1">
        <name>FAD</name>
        <dbReference type="ChEBI" id="CHEBI:57692"/>
    </cofactor>
</comment>
<comment type="caution">
    <text evidence="7">The sequence shown here is derived from an EMBL/GenBank/DDBJ whole genome shotgun (WGS) entry which is preliminary data.</text>
</comment>
<evidence type="ECO:0000313" key="8">
    <source>
        <dbReference type="Proteomes" id="UP001595733"/>
    </source>
</evidence>
<dbReference type="InterPro" id="IPR051169">
    <property type="entry name" value="NADH-Q_oxidoreductase"/>
</dbReference>
<proteinExistence type="inferred from homology"/>
<keyword evidence="5" id="KW-0560">Oxidoreductase</keyword>
<gene>
    <name evidence="7" type="ORF">ACFO0S_08530</name>
</gene>
<evidence type="ECO:0000313" key="7">
    <source>
        <dbReference type="EMBL" id="MFC4355090.1"/>
    </source>
</evidence>
<sequence>MKTIILVGAGHSHLHILREWKREPLPNCRLVLISPSPFQYYSGMISGFAEGLYALEETRVPLIPYSRITGTEFIQDTIVRVDAEQKVLFGSKGISYSYDLVSFDIGTFIQIPEQFKQLSSPLKPSYHMVEAVPAFRETEAPVVIGGGAAAVEMAFSIQSWRTANGYPTPVALISSSTLLEGTSQSDHIRNEFRHMGLVWFEGDEVEEVHSSYVRTRNGRSIPCTSMLWLTGPQSFTLFKDSGLAETDGFLNVNESLQSTDNASIFAAGDCLHFTTSEGGLAKNDVHAVKQGPVLWYNLQSMIVGRPLKAYQPSKQQLTILSLGNRRGLALYGKFHWTGRAAWLLKNKMDRDFMNRYR</sequence>
<dbReference type="Gene3D" id="3.50.50.100">
    <property type="match status" value="1"/>
</dbReference>
<feature type="domain" description="FAD/NAD(P)-binding" evidence="6">
    <location>
        <begin position="4"/>
        <end position="281"/>
    </location>
</feature>
<dbReference type="InterPro" id="IPR023753">
    <property type="entry name" value="FAD/NAD-binding_dom"/>
</dbReference>
<dbReference type="RefSeq" id="WP_378141430.1">
    <property type="nucleotide sequence ID" value="NZ_JBHSEF010000022.1"/>
</dbReference>